<accession>A0A2H9TC55</accession>
<evidence type="ECO:0000313" key="1">
    <source>
        <dbReference type="EMBL" id="PJE80777.1"/>
    </source>
</evidence>
<organism evidence="1">
    <name type="scientific">invertebrate metagenome</name>
    <dbReference type="NCBI Taxonomy" id="1711999"/>
    <lineage>
        <taxon>unclassified sequences</taxon>
        <taxon>metagenomes</taxon>
        <taxon>organismal metagenomes</taxon>
    </lineage>
</organism>
<name>A0A2H9TC55_9ZZZZ</name>
<comment type="caution">
    <text evidence="1">The sequence shown here is derived from an EMBL/GenBank/DDBJ whole genome shotgun (WGS) entry which is preliminary data.</text>
</comment>
<gene>
    <name evidence="1" type="ORF">CI610_00202</name>
</gene>
<dbReference type="EMBL" id="NSIT01000005">
    <property type="protein sequence ID" value="PJE80777.1"/>
    <property type="molecule type" value="Genomic_DNA"/>
</dbReference>
<protein>
    <submittedName>
        <fullName evidence="1">Uncharacterized protein</fullName>
    </submittedName>
</protein>
<dbReference type="AlphaFoldDB" id="A0A2H9TC55"/>
<sequence>MAIKQWVSSLILTGLTASVCAYFPADKQGKVYKGLQHLSAFQEIVKEQGINPDDKQPVWQVGEQNLTEWLLAPWEEQTVNEAIAVFNKDYGSLKATAIKVASVAKELFDASGHQLTEDEFNERQDAINQAVFIEKYQPDARAIITEDADAFFFPTNVFCTKNLAEAANTASDQKNSSTLIPWGSPVYVLGQLAAPAGLDPENDAWSIIWRPECGLKFIKSGCLAWTDDQIINEFTRIRQPTDTHFRMSGTTQIRLNRRSQKLAQGTPVLWKYDNYLLPQRTADESVKSIPNKSITLYCAELSKTELKIDKQSDWEDHLFFVPIEASYKNYLTQLHNTLKHFPPYVPLSDNENHYFAWGEGLVGPDYRGRDVSTFILKLVQPFGLWLPRCSGDQIKKGCNIRKIADMPADSVDDHFEFVVKHCQLGNFMTAGSGSNAACLGCVSMATLATLDSEAADDAKAIGGLTDNDKVPLLAFSPVGLRTIEKNEESKEDKSVWYITGKTAIYPVFKTGYLNSFVMKDRNLTFFSYFQPLQEQAAAN</sequence>
<reference evidence="1" key="1">
    <citation type="journal article" date="2017" name="Appl. Environ. Microbiol.">
        <title>Molecular characterization of an Endozoicomonas-like organism causing infection in king scallop Pecten maximus L.</title>
        <authorList>
            <person name="Cano I."/>
            <person name="van Aerle R."/>
            <person name="Ross S."/>
            <person name="Verner-Jeffreys D.W."/>
            <person name="Paley R.K."/>
            <person name="Rimmer G."/>
            <person name="Ryder D."/>
            <person name="Hooper P."/>
            <person name="Stone D."/>
            <person name="Feist S.W."/>
        </authorList>
    </citation>
    <scope>NUCLEOTIDE SEQUENCE</scope>
</reference>
<proteinExistence type="predicted"/>